<evidence type="ECO:0000256" key="1">
    <source>
        <dbReference type="ARBA" id="ARBA00023118"/>
    </source>
</evidence>
<proteinExistence type="predicted"/>
<sequence>MSLHIHGTVVTQYGVAANNRGETEGNTTTLQKILWHGLNHTTVSAEAIRYAIRLNWQRRFEDGDASCETNRVWLADKGAAGDFEIKDQAFSADRYIDDDVLGYMDAKAAKTDNSDQDGEIATPKRGKAGKAPKGTTTARRGPLEVSRAVSLDPYNGEVTFNAKGGDKGRTSLYATEIHATRYQYSFTLTPAELKVQERAIKVVDAVATLHDVGGNHGRFLYDFSPSLVIFRITQDPAPRILYVAEPDLQGEVSIDTLLQRVKSGDLSQQELIVGGEAVKSDEAVALRELGVNVYPGVRKVFEHVIQQLQG</sequence>
<dbReference type="NCBIfam" id="TIGR01875">
    <property type="entry name" value="cas_MJ0381"/>
    <property type="match status" value="1"/>
</dbReference>
<dbReference type="AlphaFoldDB" id="A0A101XR61"/>
<evidence type="ECO:0000313" key="4">
    <source>
        <dbReference type="EMBL" id="KUO96025.1"/>
    </source>
</evidence>
<name>A0A101XR61_9BACL</name>
<feature type="region of interest" description="Disordered" evidence="3">
    <location>
        <begin position="111"/>
        <end position="139"/>
    </location>
</feature>
<organism evidence="4 5">
    <name type="scientific">Ferroacidibacillus organovorans</name>
    <dbReference type="NCBI Taxonomy" id="1765683"/>
    <lineage>
        <taxon>Bacteria</taxon>
        <taxon>Bacillati</taxon>
        <taxon>Bacillota</taxon>
        <taxon>Bacilli</taxon>
        <taxon>Bacillales</taxon>
        <taxon>Alicyclobacillaceae</taxon>
        <taxon>Ferroacidibacillus</taxon>
    </lineage>
</organism>
<accession>A0A101XR61</accession>
<dbReference type="Proteomes" id="UP000053557">
    <property type="component" value="Unassembled WGS sequence"/>
</dbReference>
<keyword evidence="1" id="KW-0051">Antiviral defense</keyword>
<comment type="function">
    <text evidence="2">CRISPR (clustered regularly interspaced short palindromic repeat) is an adaptive immune system that provides protection against mobile genetic elements (viruses, transposable elements and conjugative plasmids). CRISPR clusters contain spacers, sequences complementary to antecedent mobile elements, and target invading nucleic acids. CRISPR clusters are transcribed and processed into CRISPR RNA (crRNA).</text>
</comment>
<dbReference type="InterPro" id="IPR010154">
    <property type="entry name" value="CRISPR-assoc_Cas7/Cst2/DevR"/>
</dbReference>
<dbReference type="PIRSF" id="PIRSF011362">
    <property type="entry name" value="Fruiting_body_devlp_DevR"/>
    <property type="match status" value="1"/>
</dbReference>
<dbReference type="RefSeq" id="WP_067715473.1">
    <property type="nucleotide sequence ID" value="NZ_LPVJ01000030.1"/>
</dbReference>
<dbReference type="EMBL" id="LPVJ01000030">
    <property type="protein sequence ID" value="KUO96025.1"/>
    <property type="molecule type" value="Genomic_DNA"/>
</dbReference>
<evidence type="ECO:0000256" key="3">
    <source>
        <dbReference type="SAM" id="MobiDB-lite"/>
    </source>
</evidence>
<keyword evidence="5" id="KW-1185">Reference proteome</keyword>
<evidence type="ECO:0000313" key="5">
    <source>
        <dbReference type="Proteomes" id="UP000053557"/>
    </source>
</evidence>
<protein>
    <submittedName>
        <fullName evidence="4">Type I-B CRISPR-associated protein Cas7/Cst2/DevR</fullName>
    </submittedName>
</protein>
<dbReference type="InterPro" id="IPR016581">
    <property type="entry name" value="Cas7/Cst2/DevR_bac"/>
</dbReference>
<dbReference type="GO" id="GO:0051607">
    <property type="term" value="P:defense response to virus"/>
    <property type="evidence" value="ECO:0007669"/>
    <property type="project" value="UniProtKB-KW"/>
</dbReference>
<dbReference type="OrthoDB" id="9781560at2"/>
<reference evidence="4 5" key="1">
    <citation type="submission" date="2015-12" db="EMBL/GenBank/DDBJ databases">
        <title>Draft genome sequence of Acidibacillus ferrooxidans ITV001, isolated from a chalcopyrite acid mine drainage site in Brazil.</title>
        <authorList>
            <person name="Dall'Agnol H."/>
            <person name="Nancucheo I."/>
            <person name="Johnson B."/>
            <person name="Oliveira R."/>
            <person name="Leite L."/>
            <person name="Pylro V."/>
            <person name="Nunes G.L."/>
            <person name="Tzotzos G."/>
            <person name="Fernandes G.R."/>
            <person name="Dutra J."/>
            <person name="Orellana S.C."/>
            <person name="Oliveira G."/>
        </authorList>
    </citation>
    <scope>NUCLEOTIDE SEQUENCE [LARGE SCALE GENOMIC DNA]</scope>
    <source>
        <strain evidence="5">ITV01</strain>
    </source>
</reference>
<comment type="caution">
    <text evidence="4">The sequence shown here is derived from an EMBL/GenBank/DDBJ whole genome shotgun (WGS) entry which is preliminary data.</text>
</comment>
<gene>
    <name evidence="4" type="ORF">ATW55_02810</name>
</gene>
<evidence type="ECO:0000256" key="2">
    <source>
        <dbReference type="ARBA" id="ARBA00025626"/>
    </source>
</evidence>